<dbReference type="eggNOG" id="KOG1198">
    <property type="taxonomic scope" value="Eukaryota"/>
</dbReference>
<dbReference type="AlphaFoldDB" id="G8BQ92"/>
<protein>
    <recommendedName>
        <fullName evidence="2">Enoyl reductase (ER) domain-containing protein</fullName>
    </recommendedName>
</protein>
<dbReference type="Gene3D" id="3.90.180.10">
    <property type="entry name" value="Medium-chain alcohol dehydrogenases, catalytic domain"/>
    <property type="match status" value="1"/>
</dbReference>
<dbReference type="OrthoDB" id="9992527at2759"/>
<accession>G8BQ92</accession>
<dbReference type="EMBL" id="HE612857">
    <property type="protein sequence ID" value="CCE61689.1"/>
    <property type="molecule type" value="Genomic_DNA"/>
</dbReference>
<dbReference type="Pfam" id="PF00107">
    <property type="entry name" value="ADH_zinc_N"/>
    <property type="match status" value="1"/>
</dbReference>
<dbReference type="InterPro" id="IPR013154">
    <property type="entry name" value="ADH-like_N"/>
</dbReference>
<dbReference type="PANTHER" id="PTHR45348">
    <property type="entry name" value="HYPOTHETICAL OXIDOREDUCTASE (EUROFUNG)"/>
    <property type="match status" value="1"/>
</dbReference>
<dbReference type="GeneID" id="11535048"/>
<evidence type="ECO:0000313" key="3">
    <source>
        <dbReference type="EMBL" id="CCE61689.1"/>
    </source>
</evidence>
<dbReference type="InterPro" id="IPR047122">
    <property type="entry name" value="Trans-enoyl_RdTase-like"/>
</dbReference>
<organism evidence="3 4">
    <name type="scientific">Tetrapisispora phaffii (strain ATCC 24235 / CBS 4417 / NBRC 1672 / NRRL Y-8282 / UCD 70-5)</name>
    <name type="common">Yeast</name>
    <name type="synonym">Fabospora phaffii</name>
    <dbReference type="NCBI Taxonomy" id="1071381"/>
    <lineage>
        <taxon>Eukaryota</taxon>
        <taxon>Fungi</taxon>
        <taxon>Dikarya</taxon>
        <taxon>Ascomycota</taxon>
        <taxon>Saccharomycotina</taxon>
        <taxon>Saccharomycetes</taxon>
        <taxon>Saccharomycetales</taxon>
        <taxon>Saccharomycetaceae</taxon>
        <taxon>Tetrapisispora</taxon>
    </lineage>
</organism>
<evidence type="ECO:0000259" key="2">
    <source>
        <dbReference type="SMART" id="SM00829"/>
    </source>
</evidence>
<dbReference type="KEGG" id="tpf:TPHA_0B00170"/>
<dbReference type="InterPro" id="IPR011032">
    <property type="entry name" value="GroES-like_sf"/>
</dbReference>
<keyword evidence="4" id="KW-1185">Reference proteome</keyword>
<dbReference type="InterPro" id="IPR013149">
    <property type="entry name" value="ADH-like_C"/>
</dbReference>
<dbReference type="SUPFAM" id="SSF50129">
    <property type="entry name" value="GroES-like"/>
    <property type="match status" value="1"/>
</dbReference>
<proteinExistence type="predicted"/>
<evidence type="ECO:0000256" key="1">
    <source>
        <dbReference type="SAM" id="MobiDB-lite"/>
    </source>
</evidence>
<sequence length="410" mass="44776">MSIVNKIMFWKSSKKEESKKATQNASTQKTAKKATQTKPEMPSTMKAVVIEESKPVVKSDIPVPELEEGFALIKVLAVAGNPTDWKHIAYKIGPQGAILGCDAAGEIVKLGAGVDTEKFKVGDKVYGFIHGASVKHPENGAFAEYAAIDTKICYRPAKDISLAKKDLPAGPVTTLEGAVSFPVSLTTAGLALTNTFKVKLQWEPAEAQLKTDLLIWGGATALGQPLIQLAKKLNAFNNIVVVASKKHEEQLKAYGATEVFDYHDEDVISQITTKYPNVTKLVDAVSNKETINQLYQCASKTEESTLLQLVTLSIDDIEEANRRDNVKIVGFLLYSATGKEVPFLHMVIPPLPDFRKDAIEFIEFINEKINNGEIHHIPIKVFQKGLEDVPGMLADIEAGKNSGEKYVAVL</sequence>
<dbReference type="PANTHER" id="PTHR45348:SF2">
    <property type="entry name" value="ZINC-TYPE ALCOHOL DEHYDROGENASE-LIKE PROTEIN C2E1P3.01"/>
    <property type="match status" value="1"/>
</dbReference>
<name>G8BQ92_TETPH</name>
<dbReference type="InterPro" id="IPR036291">
    <property type="entry name" value="NAD(P)-bd_dom_sf"/>
</dbReference>
<dbReference type="GO" id="GO:0016651">
    <property type="term" value="F:oxidoreductase activity, acting on NAD(P)H"/>
    <property type="evidence" value="ECO:0007669"/>
    <property type="project" value="InterPro"/>
</dbReference>
<dbReference type="SUPFAM" id="SSF51735">
    <property type="entry name" value="NAD(P)-binding Rossmann-fold domains"/>
    <property type="match status" value="1"/>
</dbReference>
<gene>
    <name evidence="3" type="primary">TPHA0B00170</name>
    <name evidence="3" type="ordered locus">TPHA_0B00170</name>
</gene>
<feature type="region of interest" description="Disordered" evidence="1">
    <location>
        <begin position="13"/>
        <end position="42"/>
    </location>
</feature>
<dbReference type="CDD" id="cd08249">
    <property type="entry name" value="enoyl_reductase_like"/>
    <property type="match status" value="1"/>
</dbReference>
<feature type="domain" description="Enoyl reductase (ER)" evidence="2">
    <location>
        <begin position="43"/>
        <end position="408"/>
    </location>
</feature>
<reference evidence="3 4" key="1">
    <citation type="journal article" date="2011" name="Proc. Natl. Acad. Sci. U.S.A.">
        <title>Evolutionary erosion of yeast sex chromosomes by mating-type switching accidents.</title>
        <authorList>
            <person name="Gordon J.L."/>
            <person name="Armisen D."/>
            <person name="Proux-Wera E."/>
            <person name="Oheigeartaigh S.S."/>
            <person name="Byrne K.P."/>
            <person name="Wolfe K.H."/>
        </authorList>
    </citation>
    <scope>NUCLEOTIDE SEQUENCE [LARGE SCALE GENOMIC DNA]</scope>
    <source>
        <strain evidence="4">ATCC 24235 / CBS 4417 / NBRC 1672 / NRRL Y-8282 / UCD 70-5</strain>
    </source>
</reference>
<feature type="compositionally biased region" description="Low complexity" evidence="1">
    <location>
        <begin position="21"/>
        <end position="38"/>
    </location>
</feature>
<dbReference type="Pfam" id="PF08240">
    <property type="entry name" value="ADH_N"/>
    <property type="match status" value="1"/>
</dbReference>
<evidence type="ECO:0000313" key="4">
    <source>
        <dbReference type="Proteomes" id="UP000005666"/>
    </source>
</evidence>
<dbReference type="InterPro" id="IPR020843">
    <property type="entry name" value="ER"/>
</dbReference>
<dbReference type="Proteomes" id="UP000005666">
    <property type="component" value="Chromosome 2"/>
</dbReference>
<dbReference type="STRING" id="1071381.G8BQ92"/>
<dbReference type="HOGENOM" id="CLU_026673_16_1_1"/>
<dbReference type="OMA" id="EDIEYGI"/>
<dbReference type="RefSeq" id="XP_003684123.1">
    <property type="nucleotide sequence ID" value="XM_003684075.1"/>
</dbReference>
<dbReference type="SMART" id="SM00829">
    <property type="entry name" value="PKS_ER"/>
    <property type="match status" value="1"/>
</dbReference>
<dbReference type="Gene3D" id="3.40.50.720">
    <property type="entry name" value="NAD(P)-binding Rossmann-like Domain"/>
    <property type="match status" value="1"/>
</dbReference>